<dbReference type="Proteomes" id="UP000037043">
    <property type="component" value="Unassembled WGS sequence"/>
</dbReference>
<dbReference type="PRINTS" id="PR00368">
    <property type="entry name" value="FADPNR"/>
</dbReference>
<comment type="caution">
    <text evidence="9">The sequence shown here is derived from an EMBL/GenBank/DDBJ whole genome shotgun (WGS) entry which is preliminary data.</text>
</comment>
<dbReference type="PATRIC" id="fig|1121318.3.peg.61"/>
<proteinExistence type="inferred from homology"/>
<evidence type="ECO:0000256" key="3">
    <source>
        <dbReference type="ARBA" id="ARBA00022630"/>
    </source>
</evidence>
<evidence type="ECO:0000256" key="6">
    <source>
        <dbReference type="ARBA" id="ARBA00023284"/>
    </source>
</evidence>
<keyword evidence="3" id="KW-0285">Flavoprotein</keyword>
<keyword evidence="5 9" id="KW-0560">Oxidoreductase</keyword>
<evidence type="ECO:0000256" key="2">
    <source>
        <dbReference type="ARBA" id="ARBA00009130"/>
    </source>
</evidence>
<dbReference type="InterPro" id="IPR004099">
    <property type="entry name" value="Pyr_nucl-diS_OxRdtase_dimer"/>
</dbReference>
<evidence type="ECO:0000313" key="10">
    <source>
        <dbReference type="Proteomes" id="UP000037043"/>
    </source>
</evidence>
<accession>A0A0L6ZEI8</accession>
<dbReference type="Pfam" id="PF07992">
    <property type="entry name" value="Pyr_redox_2"/>
    <property type="match status" value="1"/>
</dbReference>
<dbReference type="InterPro" id="IPR036188">
    <property type="entry name" value="FAD/NAD-bd_sf"/>
</dbReference>
<dbReference type="GO" id="GO:0050451">
    <property type="term" value="F:CoA-disulfide reductase (NADPH) activity"/>
    <property type="evidence" value="ECO:0007669"/>
    <property type="project" value="UniProtKB-EC"/>
</dbReference>
<dbReference type="SUPFAM" id="SSF55424">
    <property type="entry name" value="FAD/NAD-linked reductases, dimerisation (C-terminal) domain"/>
    <property type="match status" value="1"/>
</dbReference>
<evidence type="ECO:0000259" key="8">
    <source>
        <dbReference type="Pfam" id="PF07992"/>
    </source>
</evidence>
<keyword evidence="4" id="KW-0274">FAD</keyword>
<name>A0A0L6ZEI8_9CLOT</name>
<dbReference type="EC" id="1.8.1.14" evidence="9"/>
<sequence>MGKKILIVGGSAGGAATATRLKRIDPTAEIIIYEKTPYISYSSCALPYFIGNLVEDRRKIFVKTPTEMEEENNIKVKINSEIISIDTMNNLITVKDKDSIYTNDYDYLVISPGAKPSKPDFPGIESPKIFTLRNVPDADKIKQYINKAYVKSVAIVGGGYIGIEMAENLKNLGIRVTVVQSSAHILPPFDFDMVELIEEELKSNEVKLILSDPVKAFYDNGDIIETTLTSGVKLNSDIVILSIGIKPDISFLNGSGIELGEKGHILVNSKMQTNFNNVFALGDAVETLDLVSGFKTNIALASPAARQADIVANNIMGIEDFYKGSLGSALIKVFELTCGCTGDNEKNLKKYNIPYKVIYTEGHSSASAYPGSKVIKFKLIFSENGKILGAQILGEAGVDKRTDIIATLISLGGTVFDAAKLQLAYAPPYSTPTDIINIVGLKASKKLKSKNF</sequence>
<reference evidence="10" key="1">
    <citation type="submission" date="2015-08" db="EMBL/GenBank/DDBJ databases">
        <title>Genome sequence of the strict anaerobe Clostridium homopropionicum LuHBu1 (DSM 5847T).</title>
        <authorList>
            <person name="Poehlein A."/>
            <person name="Beck M."/>
            <person name="Schiel-Bengelsdorf B."/>
            <person name="Bengelsdorf F.R."/>
            <person name="Daniel R."/>
            <person name="Duerre P."/>
        </authorList>
    </citation>
    <scope>NUCLEOTIDE SEQUENCE [LARGE SCALE GENOMIC DNA]</scope>
    <source>
        <strain evidence="10">DSM 5847</strain>
    </source>
</reference>
<dbReference type="InterPro" id="IPR050260">
    <property type="entry name" value="FAD-bd_OxRdtase"/>
</dbReference>
<keyword evidence="6" id="KW-0676">Redox-active center</keyword>
<keyword evidence="10" id="KW-1185">Reference proteome</keyword>
<feature type="domain" description="Pyridine nucleotide-disulphide oxidoreductase dimerisation" evidence="7">
    <location>
        <begin position="331"/>
        <end position="430"/>
    </location>
</feature>
<comment type="cofactor">
    <cofactor evidence="1">
        <name>FAD</name>
        <dbReference type="ChEBI" id="CHEBI:57692"/>
    </cofactor>
</comment>
<dbReference type="RefSeq" id="WP_052219675.1">
    <property type="nucleotide sequence ID" value="NZ_LHUR01000005.1"/>
</dbReference>
<dbReference type="PANTHER" id="PTHR43429:SF1">
    <property type="entry name" value="NAD(P)H SULFUR OXIDOREDUCTASE (COA-DEPENDENT)"/>
    <property type="match status" value="1"/>
</dbReference>
<evidence type="ECO:0000256" key="5">
    <source>
        <dbReference type="ARBA" id="ARBA00023002"/>
    </source>
</evidence>
<comment type="similarity">
    <text evidence="2">Belongs to the class-III pyridine nucleotide-disulfide oxidoreductase family.</text>
</comment>
<dbReference type="Pfam" id="PF02852">
    <property type="entry name" value="Pyr_redox_dim"/>
    <property type="match status" value="1"/>
</dbReference>
<feature type="domain" description="FAD/NAD(P)-binding" evidence="8">
    <location>
        <begin position="4"/>
        <end position="308"/>
    </location>
</feature>
<dbReference type="EMBL" id="LHUR01000005">
    <property type="protein sequence ID" value="KOA21391.1"/>
    <property type="molecule type" value="Genomic_DNA"/>
</dbReference>
<dbReference type="STRING" id="36844.SAMN04488501_105164"/>
<dbReference type="PANTHER" id="PTHR43429">
    <property type="entry name" value="PYRIDINE NUCLEOTIDE-DISULFIDE OXIDOREDUCTASE DOMAIN-CONTAINING"/>
    <property type="match status" value="1"/>
</dbReference>
<evidence type="ECO:0000256" key="1">
    <source>
        <dbReference type="ARBA" id="ARBA00001974"/>
    </source>
</evidence>
<evidence type="ECO:0000259" key="7">
    <source>
        <dbReference type="Pfam" id="PF02852"/>
    </source>
</evidence>
<dbReference type="AlphaFoldDB" id="A0A0L6ZEI8"/>
<dbReference type="InterPro" id="IPR023753">
    <property type="entry name" value="FAD/NAD-binding_dom"/>
</dbReference>
<protein>
    <submittedName>
        <fullName evidence="9">Coenzyme A disulfide reductase</fullName>
        <ecNumber evidence="9">1.8.1.14</ecNumber>
    </submittedName>
</protein>
<evidence type="ECO:0000256" key="4">
    <source>
        <dbReference type="ARBA" id="ARBA00022827"/>
    </source>
</evidence>
<organism evidence="9 10">
    <name type="scientific">Clostridium homopropionicum DSM 5847</name>
    <dbReference type="NCBI Taxonomy" id="1121318"/>
    <lineage>
        <taxon>Bacteria</taxon>
        <taxon>Bacillati</taxon>
        <taxon>Bacillota</taxon>
        <taxon>Clostridia</taxon>
        <taxon>Eubacteriales</taxon>
        <taxon>Clostridiaceae</taxon>
        <taxon>Clostridium</taxon>
    </lineage>
</organism>
<dbReference type="Gene3D" id="3.50.50.60">
    <property type="entry name" value="FAD/NAD(P)-binding domain"/>
    <property type="match status" value="2"/>
</dbReference>
<gene>
    <name evidence="9" type="primary">cdr_2</name>
    <name evidence="9" type="ORF">CLHOM_00620</name>
</gene>
<dbReference type="PRINTS" id="PR00411">
    <property type="entry name" value="PNDRDTASEI"/>
</dbReference>
<dbReference type="InterPro" id="IPR016156">
    <property type="entry name" value="FAD/NAD-linked_Rdtase_dimer_sf"/>
</dbReference>
<evidence type="ECO:0000313" key="9">
    <source>
        <dbReference type="EMBL" id="KOA21391.1"/>
    </source>
</evidence>
<dbReference type="SUPFAM" id="SSF51905">
    <property type="entry name" value="FAD/NAD(P)-binding domain"/>
    <property type="match status" value="2"/>
</dbReference>